<evidence type="ECO:0000313" key="1">
    <source>
        <dbReference type="EMBL" id="GAI84929.1"/>
    </source>
</evidence>
<organism evidence="1">
    <name type="scientific">marine sediment metagenome</name>
    <dbReference type="NCBI Taxonomy" id="412755"/>
    <lineage>
        <taxon>unclassified sequences</taxon>
        <taxon>metagenomes</taxon>
        <taxon>ecological metagenomes</taxon>
    </lineage>
</organism>
<protein>
    <submittedName>
        <fullName evidence="1">Uncharacterized protein</fullName>
    </submittedName>
</protein>
<accession>X1TY12</accession>
<gene>
    <name evidence="1" type="ORF">S12H4_12490</name>
</gene>
<comment type="caution">
    <text evidence="1">The sequence shown here is derived from an EMBL/GenBank/DDBJ whole genome shotgun (WGS) entry which is preliminary data.</text>
</comment>
<proteinExistence type="predicted"/>
<feature type="non-terminal residue" evidence="1">
    <location>
        <position position="352"/>
    </location>
</feature>
<dbReference type="EMBL" id="BARW01005980">
    <property type="protein sequence ID" value="GAI84929.1"/>
    <property type="molecule type" value="Genomic_DNA"/>
</dbReference>
<sequence length="352" mass="41666">MIQGILNFQFILNQEESGEIEPEFRPIKLIFHNKKFNESNYTELISTNDIFGIFYQHTTGIFKDKGAFSNFYTGRLKETPYQVVSYYRQETDSSKYLTISFFELDDEVEIFQDLLNTMAKRLLLIFKKLININPLKQISLLEKIHSKVESELKFTIFQIDRLSQLDKLQKASLIFHSDERLKILEILRERPIAKKELKGILERMKPNINIDVLLDPFLELNLIRRDWIKGEKDKETGIVKNQGEYLFLTKDILLARLPNENILNRLRENKKNLYDIYKDKVADYFLTYDVNKQSVEELKKISGLLLNPDSYDFLALMRNSYYPLDKLPKIFSDWFDIEVILSTLEDLKIVTT</sequence>
<reference evidence="1" key="1">
    <citation type="journal article" date="2014" name="Front. Microbiol.">
        <title>High frequency of phylogenetically diverse reductive dehalogenase-homologous genes in deep subseafloor sedimentary metagenomes.</title>
        <authorList>
            <person name="Kawai M."/>
            <person name="Futagami T."/>
            <person name="Toyoda A."/>
            <person name="Takaki Y."/>
            <person name="Nishi S."/>
            <person name="Hori S."/>
            <person name="Arai W."/>
            <person name="Tsubouchi T."/>
            <person name="Morono Y."/>
            <person name="Uchiyama I."/>
            <person name="Ito T."/>
            <person name="Fujiyama A."/>
            <person name="Inagaki F."/>
            <person name="Takami H."/>
        </authorList>
    </citation>
    <scope>NUCLEOTIDE SEQUENCE</scope>
    <source>
        <strain evidence="1">Expedition CK06-06</strain>
    </source>
</reference>
<name>X1TY12_9ZZZZ</name>
<dbReference type="AlphaFoldDB" id="X1TY12"/>